<sequence length="44" mass="4910">MAEGSHRPVSDGKTGVEAWWRGVDGINVNVLSDMVKWIHMKMLA</sequence>
<organism evidence="1">
    <name type="scientific">hydrothermal vent metagenome</name>
    <dbReference type="NCBI Taxonomy" id="652676"/>
    <lineage>
        <taxon>unclassified sequences</taxon>
        <taxon>metagenomes</taxon>
        <taxon>ecological metagenomes</taxon>
    </lineage>
</organism>
<dbReference type="AlphaFoldDB" id="A0A3B1CUA8"/>
<evidence type="ECO:0000313" key="1">
    <source>
        <dbReference type="EMBL" id="VAX22685.1"/>
    </source>
</evidence>
<name>A0A3B1CUA8_9ZZZZ</name>
<proteinExistence type="predicted"/>
<gene>
    <name evidence="1" type="ORF">MNBD_NITROSPINAE02-1893</name>
</gene>
<protein>
    <submittedName>
        <fullName evidence="1">Uncharacterized protein</fullName>
    </submittedName>
</protein>
<reference evidence="1" key="1">
    <citation type="submission" date="2018-06" db="EMBL/GenBank/DDBJ databases">
        <authorList>
            <person name="Zhirakovskaya E."/>
        </authorList>
    </citation>
    <scope>NUCLEOTIDE SEQUENCE</scope>
</reference>
<accession>A0A3B1CUA8</accession>
<dbReference type="EMBL" id="UOGE01000078">
    <property type="protein sequence ID" value="VAX22685.1"/>
    <property type="molecule type" value="Genomic_DNA"/>
</dbReference>